<dbReference type="OrthoDB" id="464365at2"/>
<proteinExistence type="predicted"/>
<reference evidence="2" key="1">
    <citation type="submission" date="2016-10" db="EMBL/GenBank/DDBJ databases">
        <title>Comparative genomics uncovers the prolific and rare metabolic potential of the cyanobacterial genus Moorea.</title>
        <authorList>
            <person name="Leao T."/>
            <person name="Castelao G."/>
            <person name="Korobeynikov A."/>
            <person name="Monroe E.A."/>
            <person name="Podell S."/>
            <person name="Glukhov E."/>
            <person name="Allen E."/>
            <person name="Gerwick W.H."/>
            <person name="Gerwick L."/>
        </authorList>
    </citation>
    <scope>NUCLEOTIDE SEQUENCE [LARGE SCALE GENOMIC DNA]</scope>
    <source>
        <strain evidence="2">PAL-8-15-08-1</strain>
    </source>
</reference>
<name>A0A1D8TZU8_9CYAN</name>
<protein>
    <submittedName>
        <fullName evidence="1">Uncharacterized protein</fullName>
    </submittedName>
</protein>
<sequence length="83" mass="9978">MLQDPQAIRCYQKLTDSLVDLWNRGYSFDELRLYIDGYLSALKHTNTLESYIIYRLEEDATRYLRDPSNFEMVPMPQPETDYF</sequence>
<evidence type="ECO:0000313" key="2">
    <source>
        <dbReference type="Proteomes" id="UP000177870"/>
    </source>
</evidence>
<accession>A0A1D8TZU8</accession>
<dbReference type="EMBL" id="CP017599">
    <property type="protein sequence ID" value="AOX03115.1"/>
    <property type="molecule type" value="Genomic_DNA"/>
</dbReference>
<gene>
    <name evidence="1" type="ORF">BJP34_30010</name>
</gene>
<dbReference type="STRING" id="1458985.BJP34_30010"/>
<dbReference type="Proteomes" id="UP000177870">
    <property type="component" value="Chromosome"/>
</dbReference>
<dbReference type="Pfam" id="PF20547">
    <property type="entry name" value="DUF6761"/>
    <property type="match status" value="1"/>
</dbReference>
<organism evidence="1 2">
    <name type="scientific">Moorena producens PAL-8-15-08-1</name>
    <dbReference type="NCBI Taxonomy" id="1458985"/>
    <lineage>
        <taxon>Bacteria</taxon>
        <taxon>Bacillati</taxon>
        <taxon>Cyanobacteriota</taxon>
        <taxon>Cyanophyceae</taxon>
        <taxon>Coleofasciculales</taxon>
        <taxon>Coleofasciculaceae</taxon>
        <taxon>Moorena</taxon>
    </lineage>
</organism>
<evidence type="ECO:0000313" key="1">
    <source>
        <dbReference type="EMBL" id="AOX03115.1"/>
    </source>
</evidence>
<dbReference type="KEGG" id="mpro:BJP34_30010"/>
<dbReference type="AlphaFoldDB" id="A0A1D8TZU8"/>
<dbReference type="InterPro" id="IPR046649">
    <property type="entry name" value="DUF6761"/>
</dbReference>
<dbReference type="RefSeq" id="WP_070395506.1">
    <property type="nucleotide sequence ID" value="NZ_CP017599.1"/>
</dbReference>